<dbReference type="Gene3D" id="3.20.20.410">
    <property type="entry name" value="Protein of unknown function UPF0759"/>
    <property type="match status" value="1"/>
</dbReference>
<keyword evidence="2" id="KW-1185">Reference proteome</keyword>
<reference evidence="1" key="1">
    <citation type="submission" date="2019-08" db="EMBL/GenBank/DDBJ databases">
        <title>Comparative genome analysis confer to the adaptation heavy metal polluted environment.</title>
        <authorList>
            <person name="Li Y."/>
        </authorList>
    </citation>
    <scope>NUCLEOTIDE SEQUENCE [LARGE SCALE GENOMIC DNA]</scope>
    <source>
        <strain evidence="1">P1</strain>
    </source>
</reference>
<dbReference type="OrthoDB" id="9780310at2"/>
<dbReference type="Pfam" id="PF01904">
    <property type="entry name" value="DUF72"/>
    <property type="match status" value="1"/>
</dbReference>
<evidence type="ECO:0000313" key="2">
    <source>
        <dbReference type="Proteomes" id="UP000251402"/>
    </source>
</evidence>
<dbReference type="SUPFAM" id="SSF117396">
    <property type="entry name" value="TM1631-like"/>
    <property type="match status" value="1"/>
</dbReference>
<dbReference type="EMBL" id="CP043450">
    <property type="protein sequence ID" value="QEM12412.1"/>
    <property type="molecule type" value="Genomic_DNA"/>
</dbReference>
<dbReference type="InterPro" id="IPR002763">
    <property type="entry name" value="DUF72"/>
</dbReference>
<sequence>MHFGRNEIDITNFDHHLPADSVRTLRVFENAEPVGDFEAFVGAPKWGYKNWIGSLYPKGTKDADFLRNYARYFNTVELGATFYQPQPRERIAAWKEMVQDIPDFKFCPKFPQSITHIRRFRNVEEQTNEFYTNISVFGKHLGPLFLQLADNFSPKSFPELRSYLSSLPSDAPLYIEVRNKSWFAAEEHRNSLFNLLSDLNIGAVVSDTAGRRDCLHMELTVPHAFIRFVNCGDERTDLLRLDEWVKRLKAWKQTGLRSLYFFIHAGDAPSLSLYDYFIDSLNRELSLKIQIPGQSLK</sequence>
<gene>
    <name evidence="1" type="ORF">DEO27_021115</name>
</gene>
<name>A0A5C1I2F4_9SPHI</name>
<dbReference type="PANTHER" id="PTHR30348:SF9">
    <property type="entry name" value="UPF0759 PROTEIN YECE"/>
    <property type="match status" value="1"/>
</dbReference>
<evidence type="ECO:0000313" key="1">
    <source>
        <dbReference type="EMBL" id="QEM12412.1"/>
    </source>
</evidence>
<proteinExistence type="predicted"/>
<accession>A0A5C1I2F4</accession>
<dbReference type="AlphaFoldDB" id="A0A5C1I2F4"/>
<dbReference type="Proteomes" id="UP000251402">
    <property type="component" value="Chromosome"/>
</dbReference>
<protein>
    <submittedName>
        <fullName evidence="1">DUF72 domain-containing protein</fullName>
    </submittedName>
</protein>
<organism evidence="1 2">
    <name type="scientific">Mucilaginibacter rubeus</name>
    <dbReference type="NCBI Taxonomy" id="2027860"/>
    <lineage>
        <taxon>Bacteria</taxon>
        <taxon>Pseudomonadati</taxon>
        <taxon>Bacteroidota</taxon>
        <taxon>Sphingobacteriia</taxon>
        <taxon>Sphingobacteriales</taxon>
        <taxon>Sphingobacteriaceae</taxon>
        <taxon>Mucilaginibacter</taxon>
    </lineage>
</organism>
<dbReference type="KEGG" id="mrub:DEO27_021115"/>
<dbReference type="InterPro" id="IPR036520">
    <property type="entry name" value="UPF0759_sf"/>
</dbReference>
<dbReference type="PANTHER" id="PTHR30348">
    <property type="entry name" value="UNCHARACTERIZED PROTEIN YECE"/>
    <property type="match status" value="1"/>
</dbReference>
<dbReference type="RefSeq" id="WP_112575391.1">
    <property type="nucleotide sequence ID" value="NZ_CP043450.1"/>
</dbReference>